<evidence type="ECO:0000256" key="3">
    <source>
        <dbReference type="ARBA" id="ARBA00022490"/>
    </source>
</evidence>
<evidence type="ECO:0000313" key="17">
    <source>
        <dbReference type="EMBL" id="MDM8196435.1"/>
    </source>
</evidence>
<feature type="binding site" evidence="12">
    <location>
        <begin position="404"/>
        <end position="407"/>
    </location>
    <ligand>
        <name>meso-2,6-diaminopimelate</name>
        <dbReference type="ChEBI" id="CHEBI:57791"/>
    </ligand>
</feature>
<dbReference type="SUPFAM" id="SSF53623">
    <property type="entry name" value="MurD-like peptide ligases, catalytic domain"/>
    <property type="match status" value="1"/>
</dbReference>
<dbReference type="InterPro" id="IPR036615">
    <property type="entry name" value="Mur_ligase_C_dom_sf"/>
</dbReference>
<evidence type="ECO:0000256" key="4">
    <source>
        <dbReference type="ARBA" id="ARBA00022598"/>
    </source>
</evidence>
<evidence type="ECO:0000256" key="6">
    <source>
        <dbReference type="ARBA" id="ARBA00022741"/>
    </source>
</evidence>
<dbReference type="Proteomes" id="UP001529275">
    <property type="component" value="Unassembled WGS sequence"/>
</dbReference>
<dbReference type="NCBIfam" id="TIGR01085">
    <property type="entry name" value="murE"/>
    <property type="match status" value="1"/>
</dbReference>
<organism evidence="17 18">
    <name type="scientific">Massilimicrobiota timonensis</name>
    <dbReference type="NCBI Taxonomy" id="1776392"/>
    <lineage>
        <taxon>Bacteria</taxon>
        <taxon>Bacillati</taxon>
        <taxon>Bacillota</taxon>
        <taxon>Erysipelotrichia</taxon>
        <taxon>Erysipelotrichales</taxon>
        <taxon>Erysipelotrichaceae</taxon>
        <taxon>Massilimicrobiota</taxon>
    </lineage>
</organism>
<feature type="binding site" evidence="12">
    <location>
        <position position="187"/>
    </location>
    <ligand>
        <name>UDP-N-acetyl-alpha-D-muramoyl-L-alanyl-D-glutamate</name>
        <dbReference type="ChEBI" id="CHEBI:83900"/>
    </ligand>
</feature>
<keyword evidence="5 12" id="KW-0132">Cell division</keyword>
<feature type="binding site" evidence="12">
    <location>
        <position position="151"/>
    </location>
    <ligand>
        <name>UDP-N-acetyl-alpha-D-muramoyl-L-alanyl-D-glutamate</name>
        <dbReference type="ChEBI" id="CHEBI:83900"/>
    </ligand>
</feature>
<dbReference type="EC" id="6.3.2.13" evidence="12"/>
<feature type="binding site" evidence="12">
    <location>
        <begin position="110"/>
        <end position="116"/>
    </location>
    <ligand>
        <name>ATP</name>
        <dbReference type="ChEBI" id="CHEBI:30616"/>
    </ligand>
</feature>
<comment type="caution">
    <text evidence="12">Lacks conserved residue(s) required for the propagation of feature annotation.</text>
</comment>
<dbReference type="PANTHER" id="PTHR23135">
    <property type="entry name" value="MUR LIGASE FAMILY MEMBER"/>
    <property type="match status" value="1"/>
</dbReference>
<evidence type="ECO:0000256" key="10">
    <source>
        <dbReference type="ARBA" id="ARBA00023306"/>
    </source>
</evidence>
<keyword evidence="11 12" id="KW-0961">Cell wall biogenesis/degradation</keyword>
<dbReference type="RefSeq" id="WP_087244809.1">
    <property type="nucleotide sequence ID" value="NZ_JAUDCK010000034.1"/>
</dbReference>
<feature type="binding site" evidence="12">
    <location>
        <position position="456"/>
    </location>
    <ligand>
        <name>meso-2,6-diaminopimelate</name>
        <dbReference type="ChEBI" id="CHEBI:57791"/>
    </ligand>
</feature>
<keyword evidence="9 12" id="KW-0573">Peptidoglycan synthesis</keyword>
<comment type="similarity">
    <text evidence="2 12">Belongs to the MurCDEF family. MurE subfamily.</text>
</comment>
<comment type="pathway">
    <text evidence="1 12 13">Cell wall biogenesis; peptidoglycan biosynthesis.</text>
</comment>
<dbReference type="Pfam" id="PF02875">
    <property type="entry name" value="Mur_ligase_C"/>
    <property type="match status" value="1"/>
</dbReference>
<keyword evidence="4 12" id="KW-0436">Ligase</keyword>
<evidence type="ECO:0000256" key="5">
    <source>
        <dbReference type="ARBA" id="ARBA00022618"/>
    </source>
</evidence>
<dbReference type="InterPro" id="IPR036565">
    <property type="entry name" value="Mur-like_cat_sf"/>
</dbReference>
<dbReference type="InterPro" id="IPR004101">
    <property type="entry name" value="Mur_ligase_C"/>
</dbReference>
<evidence type="ECO:0000256" key="7">
    <source>
        <dbReference type="ARBA" id="ARBA00022840"/>
    </source>
</evidence>
<dbReference type="InterPro" id="IPR013221">
    <property type="entry name" value="Mur_ligase_cen"/>
</dbReference>
<dbReference type="SUPFAM" id="SSF53244">
    <property type="entry name" value="MurD-like peptide ligases, peptide-binding domain"/>
    <property type="match status" value="1"/>
</dbReference>
<dbReference type="Gene3D" id="3.40.1390.10">
    <property type="entry name" value="MurE/MurF, N-terminal domain"/>
    <property type="match status" value="1"/>
</dbReference>
<comment type="subcellular location">
    <subcellularLocation>
        <location evidence="12 13">Cytoplasm</location>
    </subcellularLocation>
</comment>
<evidence type="ECO:0000256" key="12">
    <source>
        <dbReference type="HAMAP-Rule" id="MF_00208"/>
    </source>
</evidence>
<comment type="cofactor">
    <cofactor evidence="12">
        <name>Mg(2+)</name>
        <dbReference type="ChEBI" id="CHEBI:18420"/>
    </cofactor>
</comment>
<feature type="modified residue" description="N6-carboxylysine" evidence="12">
    <location>
        <position position="221"/>
    </location>
</feature>
<evidence type="ECO:0000313" key="18">
    <source>
        <dbReference type="Proteomes" id="UP001529275"/>
    </source>
</evidence>
<keyword evidence="12" id="KW-0460">Magnesium</keyword>
<name>A0ABT7UJX5_9FIRM</name>
<gene>
    <name evidence="12" type="primary">murE</name>
    <name evidence="17" type="ORF">QUV98_08930</name>
</gene>
<feature type="binding site" evidence="12">
    <location>
        <begin position="152"/>
        <end position="153"/>
    </location>
    <ligand>
        <name>UDP-N-acetyl-alpha-D-muramoyl-L-alanyl-D-glutamate</name>
        <dbReference type="ChEBI" id="CHEBI:83900"/>
    </ligand>
</feature>
<evidence type="ECO:0000259" key="16">
    <source>
        <dbReference type="Pfam" id="PF08245"/>
    </source>
</evidence>
<proteinExistence type="inferred from homology"/>
<comment type="function">
    <text evidence="12">Catalyzes the addition of meso-diaminopimelic acid to the nucleotide precursor UDP-N-acetylmuramoyl-L-alanyl-D-glutamate (UMAG) in the biosynthesis of bacterial cell-wall peptidoglycan.</text>
</comment>
<dbReference type="Pfam" id="PF08245">
    <property type="entry name" value="Mur_ligase_M"/>
    <property type="match status" value="1"/>
</dbReference>
<comment type="catalytic activity">
    <reaction evidence="12">
        <text>UDP-N-acetyl-alpha-D-muramoyl-L-alanyl-D-glutamate + meso-2,6-diaminopimelate + ATP = UDP-N-acetyl-alpha-D-muramoyl-L-alanyl-gamma-D-glutamyl-meso-2,6-diaminopimelate + ADP + phosphate + H(+)</text>
        <dbReference type="Rhea" id="RHEA:23676"/>
        <dbReference type="ChEBI" id="CHEBI:15378"/>
        <dbReference type="ChEBI" id="CHEBI:30616"/>
        <dbReference type="ChEBI" id="CHEBI:43474"/>
        <dbReference type="ChEBI" id="CHEBI:57791"/>
        <dbReference type="ChEBI" id="CHEBI:83900"/>
        <dbReference type="ChEBI" id="CHEBI:83905"/>
        <dbReference type="ChEBI" id="CHEBI:456216"/>
        <dbReference type="EC" id="6.3.2.13"/>
    </reaction>
</comment>
<dbReference type="InterPro" id="IPR035911">
    <property type="entry name" value="MurE/MurF_N"/>
</dbReference>
<dbReference type="InterPro" id="IPR000713">
    <property type="entry name" value="Mur_ligase_N"/>
</dbReference>
<protein>
    <recommendedName>
        <fullName evidence="12">UDP-N-acetylmuramoyl-L-alanyl-D-glutamate--2,6-diaminopimelate ligase</fullName>
        <ecNumber evidence="12">6.3.2.13</ecNumber>
    </recommendedName>
    <alternativeName>
        <fullName evidence="12">Meso-A2pm-adding enzyme</fullName>
    </alternativeName>
    <alternativeName>
        <fullName evidence="12">Meso-diaminopimelate-adding enzyme</fullName>
    </alternativeName>
    <alternativeName>
        <fullName evidence="12">UDP-MurNAc-L-Ala-D-Glu:meso-diaminopimelate ligase</fullName>
    </alternativeName>
    <alternativeName>
        <fullName evidence="12">UDP-MurNAc-tripeptide synthetase</fullName>
    </alternativeName>
    <alternativeName>
        <fullName evidence="12">UDP-N-acetylmuramyl-tripeptide synthetase</fullName>
    </alternativeName>
</protein>
<keyword evidence="6 12" id="KW-0547">Nucleotide-binding</keyword>
<sequence>MKLNELLDEMNYQFIQGHLDEEVSQIDYDSRTVQSGSLFVCIPGAKVDGHSFIDQVIQKGAKVIVIEHPVEYQEGITYLLVDNARKALALLSCAFFHHPSRQMKVIGITGTKGKTTTSYMVASILEKAHKKVGIIGTIGSIVNGEFRKTKNTTPESFELQKLMHEMVEAGCEYCVMEVSSQGLMLDRVTGIDFDIGVFTNLSPDHIGENEHRSFEHYMSCKKQLFQMCRIGLFNKDDEHYLDMIDRAHCQIQTYSIDQESDLQACNINLYRQDNILGVTFDTNGVISASFQTNTPGKFSVYNSLVAIMICHLLDIDVPYIQEALKQVSVKGRVEMVPVPRPYTVFIDYAHNALSFDSILSTMSEYHPHRIYCVYGLGGHRDVHRRYGAGEIVAKYHAFSILTADNPRGESVQKICQDIIEGINKENGEYIVIEDRQQAIHYALEHAEAHDIILCLGKGHEDYQILDEEPLPFSERQIIEEYFQQED</sequence>
<keyword evidence="18" id="KW-1185">Reference proteome</keyword>
<evidence type="ECO:0000256" key="1">
    <source>
        <dbReference type="ARBA" id="ARBA00004752"/>
    </source>
</evidence>
<keyword evidence="10 12" id="KW-0131">Cell cycle</keyword>
<reference evidence="17 18" key="2">
    <citation type="submission" date="2023-06" db="EMBL/GenBank/DDBJ databases">
        <authorList>
            <person name="Zeman M."/>
            <person name="Kubasova T."/>
            <person name="Jahodarova E."/>
            <person name="Nykrynova M."/>
            <person name="Rychlik I."/>
        </authorList>
    </citation>
    <scope>NUCLEOTIDE SEQUENCE [LARGE SCALE GENOMIC DNA]</scope>
    <source>
        <strain evidence="17 18">ET341</strain>
    </source>
</reference>
<dbReference type="InterPro" id="IPR018109">
    <property type="entry name" value="Folylpolyglutamate_synth_CS"/>
</dbReference>
<evidence type="ECO:0000259" key="14">
    <source>
        <dbReference type="Pfam" id="PF01225"/>
    </source>
</evidence>
<evidence type="ECO:0000256" key="2">
    <source>
        <dbReference type="ARBA" id="ARBA00005898"/>
    </source>
</evidence>
<dbReference type="Gene3D" id="3.40.1190.10">
    <property type="entry name" value="Mur-like, catalytic domain"/>
    <property type="match status" value="1"/>
</dbReference>
<evidence type="ECO:0000259" key="15">
    <source>
        <dbReference type="Pfam" id="PF02875"/>
    </source>
</evidence>
<feature type="short sequence motif" description="Meso-diaminopimelate recognition motif" evidence="12">
    <location>
        <begin position="404"/>
        <end position="407"/>
    </location>
</feature>
<dbReference type="HAMAP" id="MF_00208">
    <property type="entry name" value="MurE"/>
    <property type="match status" value="1"/>
</dbReference>
<keyword evidence="8 12" id="KW-0133">Cell shape</keyword>
<feature type="binding site" evidence="12">
    <location>
        <position position="30"/>
    </location>
    <ligand>
        <name>UDP-N-acetyl-alpha-D-muramoyl-L-alanyl-D-glutamate</name>
        <dbReference type="ChEBI" id="CHEBI:83900"/>
    </ligand>
</feature>
<dbReference type="PROSITE" id="PS01011">
    <property type="entry name" value="FOLYLPOLYGLU_SYNT_1"/>
    <property type="match status" value="1"/>
</dbReference>
<feature type="domain" description="Mur ligase N-terminal catalytic" evidence="14">
    <location>
        <begin position="23"/>
        <end position="92"/>
    </location>
</feature>
<evidence type="ECO:0000256" key="8">
    <source>
        <dbReference type="ARBA" id="ARBA00022960"/>
    </source>
</evidence>
<dbReference type="NCBIfam" id="NF001126">
    <property type="entry name" value="PRK00139.1-4"/>
    <property type="match status" value="1"/>
</dbReference>
<keyword evidence="3 12" id="KW-0963">Cytoplasm</keyword>
<comment type="caution">
    <text evidence="17">The sequence shown here is derived from an EMBL/GenBank/DDBJ whole genome shotgun (WGS) entry which is preliminary data.</text>
</comment>
<dbReference type="Pfam" id="PF01225">
    <property type="entry name" value="Mur_ligase"/>
    <property type="match status" value="1"/>
</dbReference>
<dbReference type="PANTHER" id="PTHR23135:SF4">
    <property type="entry name" value="UDP-N-ACETYLMURAMOYL-L-ALANYL-D-GLUTAMATE--2,6-DIAMINOPIMELATE LIGASE MURE HOMOLOG, CHLOROPLASTIC"/>
    <property type="match status" value="1"/>
</dbReference>
<keyword evidence="7 12" id="KW-0067">ATP-binding</keyword>
<evidence type="ECO:0000256" key="13">
    <source>
        <dbReference type="RuleBase" id="RU004135"/>
    </source>
</evidence>
<dbReference type="InterPro" id="IPR005761">
    <property type="entry name" value="UDP-N-AcMur-Glu-dNH2Pim_ligase"/>
</dbReference>
<feature type="binding site" evidence="12">
    <location>
        <position position="380"/>
    </location>
    <ligand>
        <name>meso-2,6-diaminopimelate</name>
        <dbReference type="ChEBI" id="CHEBI:57791"/>
    </ligand>
</feature>
<evidence type="ECO:0000256" key="11">
    <source>
        <dbReference type="ARBA" id="ARBA00023316"/>
    </source>
</evidence>
<reference evidence="18" key="1">
    <citation type="submission" date="2023-06" db="EMBL/GenBank/DDBJ databases">
        <title>Identification and characterization of horizontal gene transfer across gut microbiota members of farm animals based on homology search.</title>
        <authorList>
            <person name="Zeman M."/>
            <person name="Kubasova T."/>
            <person name="Jahodarova E."/>
            <person name="Nykrynova M."/>
            <person name="Rychlik I."/>
        </authorList>
    </citation>
    <scope>NUCLEOTIDE SEQUENCE [LARGE SCALE GENOMIC DNA]</scope>
    <source>
        <strain evidence="18">ET341</strain>
    </source>
</reference>
<dbReference type="EMBL" id="JAUDCK010000034">
    <property type="protein sequence ID" value="MDM8196435.1"/>
    <property type="molecule type" value="Genomic_DNA"/>
</dbReference>
<feature type="domain" description="Mur ligase central" evidence="16">
    <location>
        <begin position="108"/>
        <end position="309"/>
    </location>
</feature>
<feature type="binding site" evidence="12">
    <location>
        <position position="460"/>
    </location>
    <ligand>
        <name>meso-2,6-diaminopimelate</name>
        <dbReference type="ChEBI" id="CHEBI:57791"/>
    </ligand>
</feature>
<comment type="PTM">
    <text evidence="12">Carboxylation is probably crucial for Mg(2+) binding and, consequently, for the gamma-phosphate positioning of ATP.</text>
</comment>
<feature type="binding site" evidence="12">
    <location>
        <position position="179"/>
    </location>
    <ligand>
        <name>UDP-N-acetyl-alpha-D-muramoyl-L-alanyl-D-glutamate</name>
        <dbReference type="ChEBI" id="CHEBI:83900"/>
    </ligand>
</feature>
<feature type="domain" description="Mur ligase C-terminal" evidence="15">
    <location>
        <begin position="331"/>
        <end position="458"/>
    </location>
</feature>
<evidence type="ECO:0000256" key="9">
    <source>
        <dbReference type="ARBA" id="ARBA00022984"/>
    </source>
</evidence>
<accession>A0ABT7UJX5</accession>
<dbReference type="GO" id="GO:0008765">
    <property type="term" value="F:UDP-N-acetylmuramoylalanyl-D-glutamate-2,6-diaminopimelate ligase activity"/>
    <property type="evidence" value="ECO:0007669"/>
    <property type="project" value="UniProtKB-EC"/>
</dbReference>
<dbReference type="Gene3D" id="3.90.190.20">
    <property type="entry name" value="Mur ligase, C-terminal domain"/>
    <property type="match status" value="1"/>
</dbReference>
<dbReference type="SUPFAM" id="SSF63418">
    <property type="entry name" value="MurE/MurF N-terminal domain"/>
    <property type="match status" value="1"/>
</dbReference>